<proteinExistence type="predicted"/>
<dbReference type="InterPro" id="IPR013325">
    <property type="entry name" value="RNA_pol_sigma_r2"/>
</dbReference>
<gene>
    <name evidence="2" type="ORF">ACFPIJ_08040</name>
</gene>
<feature type="domain" description="RNA polymerase sigma-70 region 2" evidence="1">
    <location>
        <begin position="26"/>
        <end position="91"/>
    </location>
</feature>
<keyword evidence="3" id="KW-1185">Reference proteome</keyword>
<protein>
    <submittedName>
        <fullName evidence="2">RNA polymerase sigma factor</fullName>
    </submittedName>
</protein>
<reference evidence="3" key="1">
    <citation type="journal article" date="2019" name="Int. J. Syst. Evol. Microbiol.">
        <title>The Global Catalogue of Microorganisms (GCM) 10K type strain sequencing project: providing services to taxonomists for standard genome sequencing and annotation.</title>
        <authorList>
            <consortium name="The Broad Institute Genomics Platform"/>
            <consortium name="The Broad Institute Genome Sequencing Center for Infectious Disease"/>
            <person name="Wu L."/>
            <person name="Ma J."/>
        </authorList>
    </citation>
    <scope>NUCLEOTIDE SEQUENCE [LARGE SCALE GENOMIC DNA]</scope>
    <source>
        <strain evidence="3">CGMCC 4.7152</strain>
    </source>
</reference>
<organism evidence="2 3">
    <name type="scientific">Dactylosporangium cerinum</name>
    <dbReference type="NCBI Taxonomy" id="1434730"/>
    <lineage>
        <taxon>Bacteria</taxon>
        <taxon>Bacillati</taxon>
        <taxon>Actinomycetota</taxon>
        <taxon>Actinomycetes</taxon>
        <taxon>Micromonosporales</taxon>
        <taxon>Micromonosporaceae</taxon>
        <taxon>Dactylosporangium</taxon>
    </lineage>
</organism>
<accession>A0ABV9VQ96</accession>
<comment type="caution">
    <text evidence="2">The sequence shown here is derived from an EMBL/GenBank/DDBJ whole genome shotgun (WGS) entry which is preliminary data.</text>
</comment>
<dbReference type="SUPFAM" id="SSF88946">
    <property type="entry name" value="Sigma2 domain of RNA polymerase sigma factors"/>
    <property type="match status" value="1"/>
</dbReference>
<evidence type="ECO:0000313" key="3">
    <source>
        <dbReference type="Proteomes" id="UP001595912"/>
    </source>
</evidence>
<name>A0ABV9VQ96_9ACTN</name>
<sequence>MSAPERRDDELVAAVRAGERGAMRVLATRYLPLVYTVVGRAAEPGLDVDGIVRETMAGLVAGLSTLREPTRLRAWVVTIAMRHLADARRQRLTPGDRLTDPAAAFAGLVLLRQALTREQREVAEATRWLDPSYRDLLSLWWLEVGGHLSRFDVAAAVALPVPHVAVRVQRMREQLDTARRVVGVLRSRPVCDELPALVASWDGQPDPLWSKRIGRHLQGCHGCAERVGGRLVPPERLLAGLPPLVPPAPRASAG</sequence>
<dbReference type="InterPro" id="IPR007627">
    <property type="entry name" value="RNA_pol_sigma70_r2"/>
</dbReference>
<dbReference type="Proteomes" id="UP001595912">
    <property type="component" value="Unassembled WGS sequence"/>
</dbReference>
<dbReference type="Pfam" id="PF04542">
    <property type="entry name" value="Sigma70_r2"/>
    <property type="match status" value="1"/>
</dbReference>
<evidence type="ECO:0000313" key="2">
    <source>
        <dbReference type="EMBL" id="MFC4997775.1"/>
    </source>
</evidence>
<evidence type="ECO:0000259" key="1">
    <source>
        <dbReference type="Pfam" id="PF04542"/>
    </source>
</evidence>
<dbReference type="Gene3D" id="1.10.1740.10">
    <property type="match status" value="1"/>
</dbReference>
<dbReference type="RefSeq" id="WP_380114014.1">
    <property type="nucleotide sequence ID" value="NZ_JBHSIU010000010.1"/>
</dbReference>
<dbReference type="EMBL" id="JBHSIU010000010">
    <property type="protein sequence ID" value="MFC4997775.1"/>
    <property type="molecule type" value="Genomic_DNA"/>
</dbReference>